<feature type="compositionally biased region" description="Polar residues" evidence="1">
    <location>
        <begin position="313"/>
        <end position="330"/>
    </location>
</feature>
<name>A0A5M6C105_9TREE</name>
<accession>A0A5M6C105</accession>
<evidence type="ECO:0000256" key="1">
    <source>
        <dbReference type="SAM" id="MobiDB-lite"/>
    </source>
</evidence>
<dbReference type="AlphaFoldDB" id="A0A5M6C105"/>
<gene>
    <name evidence="2" type="ORF">CI109_104272</name>
</gene>
<dbReference type="CDD" id="cd02325">
    <property type="entry name" value="R3H"/>
    <property type="match status" value="1"/>
</dbReference>
<feature type="compositionally biased region" description="Low complexity" evidence="1">
    <location>
        <begin position="430"/>
        <end position="441"/>
    </location>
</feature>
<organism evidence="2 3">
    <name type="scientific">Kwoniella shandongensis</name>
    <dbReference type="NCBI Taxonomy" id="1734106"/>
    <lineage>
        <taxon>Eukaryota</taxon>
        <taxon>Fungi</taxon>
        <taxon>Dikarya</taxon>
        <taxon>Basidiomycota</taxon>
        <taxon>Agaricomycotina</taxon>
        <taxon>Tremellomycetes</taxon>
        <taxon>Tremellales</taxon>
        <taxon>Cryptococcaceae</taxon>
        <taxon>Kwoniella</taxon>
    </lineage>
</organism>
<dbReference type="EMBL" id="CP144057">
    <property type="protein sequence ID" value="WWD19808.1"/>
    <property type="molecule type" value="Genomic_DNA"/>
</dbReference>
<dbReference type="GeneID" id="43588121"/>
<feature type="compositionally biased region" description="Polar residues" evidence="1">
    <location>
        <begin position="72"/>
        <end position="86"/>
    </location>
</feature>
<feature type="compositionally biased region" description="Basic and acidic residues" evidence="1">
    <location>
        <begin position="333"/>
        <end position="344"/>
    </location>
</feature>
<reference evidence="2" key="1">
    <citation type="submission" date="2017-08" db="EMBL/GenBank/DDBJ databases">
        <authorList>
            <person name="Cuomo C."/>
            <person name="Billmyre B."/>
            <person name="Heitman J."/>
        </authorList>
    </citation>
    <scope>NUCLEOTIDE SEQUENCE</scope>
    <source>
        <strain evidence="2">CBS 12478</strain>
    </source>
</reference>
<dbReference type="RefSeq" id="XP_031861592.1">
    <property type="nucleotide sequence ID" value="XM_032003990.1"/>
</dbReference>
<dbReference type="KEGG" id="ksn:43588121"/>
<feature type="region of interest" description="Disordered" evidence="1">
    <location>
        <begin position="36"/>
        <end position="132"/>
    </location>
</feature>
<proteinExistence type="predicted"/>
<dbReference type="OrthoDB" id="10256743at2759"/>
<feature type="region of interest" description="Disordered" evidence="1">
    <location>
        <begin position="304"/>
        <end position="364"/>
    </location>
</feature>
<keyword evidence="3" id="KW-1185">Reference proteome</keyword>
<evidence type="ECO:0000313" key="2">
    <source>
        <dbReference type="EMBL" id="WWD19808.1"/>
    </source>
</evidence>
<dbReference type="Proteomes" id="UP000322225">
    <property type="component" value="Chromosome 7"/>
</dbReference>
<feature type="region of interest" description="Disordered" evidence="1">
    <location>
        <begin position="407"/>
        <end position="441"/>
    </location>
</feature>
<reference evidence="2" key="2">
    <citation type="submission" date="2024-01" db="EMBL/GenBank/DDBJ databases">
        <title>Comparative genomics of Cryptococcus and Kwoniella reveals pathogenesis evolution and contrasting modes of karyotype evolution via chromosome fusion or intercentromeric recombination.</title>
        <authorList>
            <person name="Coelho M.A."/>
            <person name="David-Palma M."/>
            <person name="Shea T."/>
            <person name="Bowers K."/>
            <person name="McGinley-Smith S."/>
            <person name="Mohammad A.W."/>
            <person name="Gnirke A."/>
            <person name="Yurkov A.M."/>
            <person name="Nowrousian M."/>
            <person name="Sun S."/>
            <person name="Cuomo C.A."/>
            <person name="Heitman J."/>
        </authorList>
    </citation>
    <scope>NUCLEOTIDE SEQUENCE</scope>
    <source>
        <strain evidence="2">CBS 12478</strain>
    </source>
</reference>
<feature type="compositionally biased region" description="Low complexity" evidence="1">
    <location>
        <begin position="408"/>
        <end position="422"/>
    </location>
</feature>
<evidence type="ECO:0000313" key="3">
    <source>
        <dbReference type="Proteomes" id="UP000322225"/>
    </source>
</evidence>
<protein>
    <submittedName>
        <fullName evidence="2">Uncharacterized protein</fullName>
    </submittedName>
</protein>
<sequence>MAATASDNAPVPLRLPAILQNPTNHALRQVEAYNAQQREKAQARREAKTTTRVVEKSTGRGKRVIRRLDNAAFTSNPHIVQPSRSDYNPPVPLQHRPSRPSFPSDAIPRSAAIPSVSPPDRDPFSSNSLNGAFSTSLKGTRALLRKRGGRRVEGLVGKVEEEIRGWLGGNWGDLNHSIAPSEGDESWKVIDDNLVDHTIHSGESSTSSASSSRRMPTLHQITSALPILPLTGEDPDQIPAILEISRSPAHLSWLVSDSFERLVVHLIARYYELVSWSDSHVTTSGQNVRLTHIILPNVAKPKPLSQKHDLFTPETSEVSGQSGSEIPTSDSELDVRGRGFHSETDSEAATQRGADSESESEFGEEGYTLVQDPNVAITPLPEMIGDLALSDVDSDVGMGLRRTISNTSSRYASSEGGSEYSSMGDSLTLPPVSSRPPGAAGAAVGGWIEFESGLGEVPRPVIPISVASIRARTGVPSLSMGAGQRDWEDKPTFFEFLYGA</sequence>
<feature type="compositionally biased region" description="Basic and acidic residues" evidence="1">
    <location>
        <begin position="37"/>
        <end position="58"/>
    </location>
</feature>